<dbReference type="EMBL" id="JPQT01000063">
    <property type="protein sequence ID" value="KFE54067.1"/>
    <property type="molecule type" value="Genomic_DNA"/>
</dbReference>
<protein>
    <submittedName>
        <fullName evidence="1">Uncharacterized protein</fullName>
    </submittedName>
</protein>
<dbReference type="PATRIC" id="fig|317.174.peg.977"/>
<proteinExistence type="predicted"/>
<dbReference type="RefSeq" id="WP_047572587.1">
    <property type="nucleotide sequence ID" value="NZ_JPQT01000063.1"/>
</dbReference>
<sequence>MTLKEEFKKLRTELSNNPEPKVVPEFIIAGLEKLGYRTDDLTVPQSDGSVTFRGNEWLVFGVGEAYNKLEEAYLQVATILKNDAQLSELSHDWLYGLEKISDPKIIARRVYSEVGLHMDFSELKEDYSKDKLLFSHVNSDSKKAIQHILENSNDEYRIPMKMSYDVNNSIYVGNLITDLEKENKPKTKIKP</sequence>
<comment type="caution">
    <text evidence="1">The sequence shown here is derived from an EMBL/GenBank/DDBJ whole genome shotgun (WGS) entry which is preliminary data.</text>
</comment>
<evidence type="ECO:0000313" key="2">
    <source>
        <dbReference type="Proteomes" id="UP000028643"/>
    </source>
</evidence>
<name>A0A085VF54_PSESX</name>
<reference evidence="1 2" key="1">
    <citation type="submission" date="2014-07" db="EMBL/GenBank/DDBJ databases">
        <title>Draft Genome Sequences of Environmental Pseudomonas syringae strains.</title>
        <authorList>
            <person name="Baltrus D.A."/>
            <person name="Berge O."/>
            <person name="Morris C."/>
        </authorList>
    </citation>
    <scope>NUCLEOTIDE SEQUENCE [LARGE SCALE GENOMIC DNA]</scope>
    <source>
        <strain evidence="1 2">CEB003</strain>
    </source>
</reference>
<organism evidence="1 2">
    <name type="scientific">Pseudomonas syringae</name>
    <dbReference type="NCBI Taxonomy" id="317"/>
    <lineage>
        <taxon>Bacteria</taxon>
        <taxon>Pseudomonadati</taxon>
        <taxon>Pseudomonadota</taxon>
        <taxon>Gammaproteobacteria</taxon>
        <taxon>Pseudomonadales</taxon>
        <taxon>Pseudomonadaceae</taxon>
        <taxon>Pseudomonas</taxon>
    </lineage>
</organism>
<evidence type="ECO:0000313" key="1">
    <source>
        <dbReference type="EMBL" id="KFE54067.1"/>
    </source>
</evidence>
<dbReference type="Proteomes" id="UP000028643">
    <property type="component" value="Unassembled WGS sequence"/>
</dbReference>
<dbReference type="AlphaFoldDB" id="A0A085VF54"/>
<accession>A0A085VF54</accession>
<gene>
    <name evidence="1" type="ORF">IV02_04790</name>
</gene>